<keyword evidence="1" id="KW-0175">Coiled coil</keyword>
<reference evidence="3 4" key="1">
    <citation type="submission" date="2019-03" db="EMBL/GenBank/DDBJ databases">
        <title>Genomic Encyclopedia of Type Strains, Phase IV (KMG-IV): sequencing the most valuable type-strain genomes for metagenomic binning, comparative biology and taxonomic classification.</title>
        <authorList>
            <person name="Goeker M."/>
        </authorList>
    </citation>
    <scope>NUCLEOTIDE SEQUENCE [LARGE SCALE GENOMIC DNA]</scope>
    <source>
        <strain evidence="3 4">DSM 16380</strain>
    </source>
</reference>
<accession>A0A4R2NBR7</accession>
<protein>
    <submittedName>
        <fullName evidence="3">Uncharacterized protein</fullName>
    </submittedName>
</protein>
<dbReference type="OrthoDB" id="5679169at2"/>
<feature type="coiled-coil region" evidence="1">
    <location>
        <begin position="59"/>
        <end position="86"/>
    </location>
</feature>
<sequence>MEWQGINLSHYYERKWVRKNTLYLSGGGLVLLFSTLLFFFLQVIIDERVEQIHQQTKIIAERRNLLSKHKINIEQLQQKYVKQNSDNQLLSLSSVDFFIHYLENFPVKGVVSSVLLFHQDATKIKISGSFIHQQQLHLLENQLKKNMQKYHIDYLQGNQNHKMDFGVTIEVNDEKVVN</sequence>
<dbReference type="EMBL" id="SLXJ01000002">
    <property type="protein sequence ID" value="TCP18601.1"/>
    <property type="molecule type" value="Genomic_DNA"/>
</dbReference>
<evidence type="ECO:0000256" key="1">
    <source>
        <dbReference type="SAM" id="Coils"/>
    </source>
</evidence>
<dbReference type="RefSeq" id="WP_132500840.1">
    <property type="nucleotide sequence ID" value="NZ_LVXA01000001.1"/>
</dbReference>
<dbReference type="Proteomes" id="UP000295537">
    <property type="component" value="Unassembled WGS sequence"/>
</dbReference>
<keyword evidence="4" id="KW-1185">Reference proteome</keyword>
<keyword evidence="2" id="KW-0812">Transmembrane</keyword>
<proteinExistence type="predicted"/>
<comment type="caution">
    <text evidence="3">The sequence shown here is derived from an EMBL/GenBank/DDBJ whole genome shotgun (WGS) entry which is preliminary data.</text>
</comment>
<keyword evidence="2" id="KW-0472">Membrane</keyword>
<keyword evidence="2" id="KW-1133">Transmembrane helix</keyword>
<evidence type="ECO:0000256" key="2">
    <source>
        <dbReference type="SAM" id="Phobius"/>
    </source>
</evidence>
<evidence type="ECO:0000313" key="3">
    <source>
        <dbReference type="EMBL" id="TCP18601.1"/>
    </source>
</evidence>
<gene>
    <name evidence="3" type="ORF">EV693_102281</name>
</gene>
<organism evidence="3 4">
    <name type="scientific">Nicoletella semolina</name>
    <dbReference type="NCBI Taxonomy" id="271160"/>
    <lineage>
        <taxon>Bacteria</taxon>
        <taxon>Pseudomonadati</taxon>
        <taxon>Pseudomonadota</taxon>
        <taxon>Gammaproteobacteria</taxon>
        <taxon>Pasteurellales</taxon>
        <taxon>Pasteurellaceae</taxon>
        <taxon>Nicoletella</taxon>
    </lineage>
</organism>
<name>A0A4R2NBR7_9PAST</name>
<feature type="transmembrane region" description="Helical" evidence="2">
    <location>
        <begin position="21"/>
        <end position="45"/>
    </location>
</feature>
<dbReference type="AlphaFoldDB" id="A0A4R2NBR7"/>
<evidence type="ECO:0000313" key="4">
    <source>
        <dbReference type="Proteomes" id="UP000295537"/>
    </source>
</evidence>